<evidence type="ECO:0008006" key="4">
    <source>
        <dbReference type="Google" id="ProtNLM"/>
    </source>
</evidence>
<dbReference type="InterPro" id="IPR035093">
    <property type="entry name" value="RelE/ParE_toxin_dom_sf"/>
</dbReference>
<reference evidence="2 3" key="1">
    <citation type="journal article" date="2016" name="Nat. Commun.">
        <title>Thousands of microbial genomes shed light on interconnected biogeochemical processes in an aquifer system.</title>
        <authorList>
            <person name="Anantharaman K."/>
            <person name="Brown C.T."/>
            <person name="Hug L.A."/>
            <person name="Sharon I."/>
            <person name="Castelle C.J."/>
            <person name="Probst A.J."/>
            <person name="Thomas B.C."/>
            <person name="Singh A."/>
            <person name="Wilkins M.J."/>
            <person name="Karaoz U."/>
            <person name="Brodie E.L."/>
            <person name="Williams K.H."/>
            <person name="Hubbard S.S."/>
            <person name="Banfield J.F."/>
        </authorList>
    </citation>
    <scope>NUCLEOTIDE SEQUENCE [LARGE SCALE GENOMIC DNA]</scope>
</reference>
<dbReference type="Proteomes" id="UP000178577">
    <property type="component" value="Unassembled WGS sequence"/>
</dbReference>
<dbReference type="EMBL" id="MFAY01000034">
    <property type="protein sequence ID" value="OGD88563.1"/>
    <property type="molecule type" value="Genomic_DNA"/>
</dbReference>
<gene>
    <name evidence="2" type="ORF">A2693_03595</name>
</gene>
<dbReference type="AlphaFoldDB" id="A0A1F5G9J4"/>
<dbReference type="Gene3D" id="3.30.2310.20">
    <property type="entry name" value="RelE-like"/>
    <property type="match status" value="1"/>
</dbReference>
<keyword evidence="1" id="KW-1277">Toxin-antitoxin system</keyword>
<comment type="caution">
    <text evidence="2">The sequence shown here is derived from an EMBL/GenBank/DDBJ whole genome shotgun (WGS) entry which is preliminary data.</text>
</comment>
<dbReference type="InterPro" id="IPR007712">
    <property type="entry name" value="RelE/ParE_toxin"/>
</dbReference>
<evidence type="ECO:0000313" key="2">
    <source>
        <dbReference type="EMBL" id="OGD88563.1"/>
    </source>
</evidence>
<organism evidence="2 3">
    <name type="scientific">Candidatus Curtissbacteria bacterium RIFCSPHIGHO2_01_FULL_40_12</name>
    <dbReference type="NCBI Taxonomy" id="1797710"/>
    <lineage>
        <taxon>Bacteria</taxon>
        <taxon>Candidatus Curtissiibacteriota</taxon>
    </lineage>
</organism>
<proteinExistence type="predicted"/>
<dbReference type="Pfam" id="PF05016">
    <property type="entry name" value="ParE_toxin"/>
    <property type="match status" value="1"/>
</dbReference>
<sequence>MAKVYFTPNTQKILFKLKDKKLEKRIAGAKSKLETNPYEGKKLTGKLEGQYSLRIWPYRIVYFINQHKDVIITDIRHRKDVYR</sequence>
<protein>
    <recommendedName>
        <fullName evidence="4">Addiction module toxin RelE</fullName>
    </recommendedName>
</protein>
<name>A0A1F5G9J4_9BACT</name>
<dbReference type="SUPFAM" id="SSF143011">
    <property type="entry name" value="RelE-like"/>
    <property type="match status" value="1"/>
</dbReference>
<evidence type="ECO:0000256" key="1">
    <source>
        <dbReference type="ARBA" id="ARBA00022649"/>
    </source>
</evidence>
<accession>A0A1F5G9J4</accession>
<evidence type="ECO:0000313" key="3">
    <source>
        <dbReference type="Proteomes" id="UP000178577"/>
    </source>
</evidence>